<evidence type="ECO:0000256" key="1">
    <source>
        <dbReference type="SAM" id="Coils"/>
    </source>
</evidence>
<proteinExistence type="predicted"/>
<reference evidence="4 5" key="2">
    <citation type="submission" date="2024-05" db="EMBL/GenBank/DDBJ databases">
        <authorList>
            <person name="Chen Y."/>
            <person name="Shah S."/>
            <person name="Dougan E. K."/>
            <person name="Thang M."/>
            <person name="Chan C."/>
        </authorList>
    </citation>
    <scope>NUCLEOTIDE SEQUENCE [LARGE SCALE GENOMIC DNA]</scope>
</reference>
<keyword evidence="1" id="KW-0175">Coiled coil</keyword>
<evidence type="ECO:0000313" key="3">
    <source>
        <dbReference type="EMBL" id="CAI3980821.1"/>
    </source>
</evidence>
<evidence type="ECO:0000313" key="5">
    <source>
        <dbReference type="Proteomes" id="UP001152797"/>
    </source>
</evidence>
<dbReference type="AlphaFoldDB" id="A0A9P1BWM5"/>
<sequence>MDELQPNPDDCPKFEPNAFKQEKCKHCSRPWTEHKDVISEEFLQKFLKKRQQAQEDKEKKEAEAEQAAAAKKQAKKRASQAAEDDWLFDDKDKKDAPQASQADDNDSEDDFTFRMFAPDELEKLQCPPPPVNKELKVVNLIDWDECDVADETEEVTGGEATGSSVSTRAPLIEAASYPTMRGDLGFQDTGQLSAGGMPYQSGNQDLQTEIQLLRQMLADANEEKTIQVAIVRDEVAEKQEQVQELTRQKSELEALLREARSKLDSCGEKEKEVERDHAEEERLKARMAELEAKLQEKEVERDHAEEERLKARMAELEAKLQEERLKARMAELEAKLQEERLKARMAELEAKLQEKEVERDHAEEERLKARMAELEAKLQEKEVERDHAEEERLKAQMAELEAKLQAAQAEKAAEMEKVAEVQRAAEAQIAAAAGGAEAAVSSQIQEALVTVSEVTELCNRTSRILCEECEGAESSSSSHLQAELARCRERAQSAANAAERVISDKRQLVAKVEELERLERERKDYAQAVRDVRLYAEQQLALILQRMSVSHGHQAELPKLGS</sequence>
<feature type="region of interest" description="Disordered" evidence="2">
    <location>
        <begin position="47"/>
        <end position="129"/>
    </location>
</feature>
<keyword evidence="5" id="KW-1185">Reference proteome</keyword>
<dbReference type="OrthoDB" id="448894at2759"/>
<evidence type="ECO:0000313" key="4">
    <source>
        <dbReference type="EMBL" id="CAL4768133.1"/>
    </source>
</evidence>
<gene>
    <name evidence="3" type="ORF">C1SCF055_LOCUS8674</name>
</gene>
<dbReference type="Proteomes" id="UP001152797">
    <property type="component" value="Unassembled WGS sequence"/>
</dbReference>
<feature type="region of interest" description="Disordered" evidence="2">
    <location>
        <begin position="180"/>
        <end position="200"/>
    </location>
</feature>
<evidence type="ECO:0000256" key="2">
    <source>
        <dbReference type="SAM" id="MobiDB-lite"/>
    </source>
</evidence>
<dbReference type="EMBL" id="CAMXCT010000590">
    <property type="protein sequence ID" value="CAI3980821.1"/>
    <property type="molecule type" value="Genomic_DNA"/>
</dbReference>
<dbReference type="EMBL" id="CAMXCT030000590">
    <property type="protein sequence ID" value="CAL4768133.1"/>
    <property type="molecule type" value="Genomic_DNA"/>
</dbReference>
<reference evidence="3" key="1">
    <citation type="submission" date="2022-10" db="EMBL/GenBank/DDBJ databases">
        <authorList>
            <person name="Chen Y."/>
            <person name="Dougan E. K."/>
            <person name="Chan C."/>
            <person name="Rhodes N."/>
            <person name="Thang M."/>
        </authorList>
    </citation>
    <scope>NUCLEOTIDE SEQUENCE</scope>
</reference>
<comment type="caution">
    <text evidence="3">The sequence shown here is derived from an EMBL/GenBank/DDBJ whole genome shotgun (WGS) entry which is preliminary data.</text>
</comment>
<dbReference type="EMBL" id="CAMXCT020000590">
    <property type="protein sequence ID" value="CAL1134196.1"/>
    <property type="molecule type" value="Genomic_DNA"/>
</dbReference>
<protein>
    <submittedName>
        <fullName evidence="3">Uncharacterized protein</fullName>
    </submittedName>
</protein>
<feature type="compositionally biased region" description="Basic and acidic residues" evidence="2">
    <location>
        <begin position="52"/>
        <end position="63"/>
    </location>
</feature>
<name>A0A9P1BWM5_9DINO</name>
<feature type="coiled-coil region" evidence="1">
    <location>
        <begin position="203"/>
        <end position="424"/>
    </location>
</feature>
<accession>A0A9P1BWM5</accession>
<feature type="coiled-coil region" evidence="1">
    <location>
        <begin position="498"/>
        <end position="535"/>
    </location>
</feature>
<organism evidence="3">
    <name type="scientific">Cladocopium goreaui</name>
    <dbReference type="NCBI Taxonomy" id="2562237"/>
    <lineage>
        <taxon>Eukaryota</taxon>
        <taxon>Sar</taxon>
        <taxon>Alveolata</taxon>
        <taxon>Dinophyceae</taxon>
        <taxon>Suessiales</taxon>
        <taxon>Symbiodiniaceae</taxon>
        <taxon>Cladocopium</taxon>
    </lineage>
</organism>